<dbReference type="EMBL" id="FOHE01000005">
    <property type="protein sequence ID" value="SET06268.1"/>
    <property type="molecule type" value="Genomic_DNA"/>
</dbReference>
<dbReference type="Proteomes" id="UP000198618">
    <property type="component" value="Unassembled WGS sequence"/>
</dbReference>
<evidence type="ECO:0000256" key="3">
    <source>
        <dbReference type="ARBA" id="ARBA00023125"/>
    </source>
</evidence>
<gene>
    <name evidence="6" type="ORF">SAMN05216389_10522</name>
</gene>
<accession>A0A1I0BJ51</accession>
<evidence type="ECO:0000256" key="2">
    <source>
        <dbReference type="ARBA" id="ARBA00023015"/>
    </source>
</evidence>
<protein>
    <submittedName>
        <fullName evidence="6">DNA-binding transcriptional regulator, MerR family</fullName>
    </submittedName>
</protein>
<dbReference type="RefSeq" id="WP_090868230.1">
    <property type="nucleotide sequence ID" value="NZ_FOHE01000005.1"/>
</dbReference>
<dbReference type="InterPro" id="IPR009061">
    <property type="entry name" value="DNA-bd_dom_put_sf"/>
</dbReference>
<dbReference type="PROSITE" id="PS50937">
    <property type="entry name" value="HTH_MERR_2"/>
    <property type="match status" value="1"/>
</dbReference>
<dbReference type="OrthoDB" id="1894615at2"/>
<dbReference type="PRINTS" id="PR00040">
    <property type="entry name" value="HTHMERR"/>
</dbReference>
<proteinExistence type="predicted"/>
<keyword evidence="4" id="KW-0804">Transcription</keyword>
<keyword evidence="3 6" id="KW-0238">DNA-binding</keyword>
<evidence type="ECO:0000313" key="7">
    <source>
        <dbReference type="Proteomes" id="UP000198618"/>
    </source>
</evidence>
<evidence type="ECO:0000259" key="5">
    <source>
        <dbReference type="PROSITE" id="PS50937"/>
    </source>
</evidence>
<evidence type="ECO:0000256" key="4">
    <source>
        <dbReference type="ARBA" id="ARBA00023163"/>
    </source>
</evidence>
<dbReference type="PANTHER" id="PTHR30204:SF69">
    <property type="entry name" value="MERR-FAMILY TRANSCRIPTIONAL REGULATOR"/>
    <property type="match status" value="1"/>
</dbReference>
<reference evidence="6 7" key="1">
    <citation type="submission" date="2016-10" db="EMBL/GenBank/DDBJ databases">
        <authorList>
            <person name="de Groot N.N."/>
        </authorList>
    </citation>
    <scope>NUCLEOTIDE SEQUENCE [LARGE SCALE GENOMIC DNA]</scope>
    <source>
        <strain evidence="6 7">IBRC-M 10780</strain>
    </source>
</reference>
<feature type="domain" description="HTH merR-type" evidence="5">
    <location>
        <begin position="6"/>
        <end position="74"/>
    </location>
</feature>
<dbReference type="Pfam" id="PF13411">
    <property type="entry name" value="MerR_1"/>
    <property type="match status" value="1"/>
</dbReference>
<dbReference type="GO" id="GO:0003700">
    <property type="term" value="F:DNA-binding transcription factor activity"/>
    <property type="evidence" value="ECO:0007669"/>
    <property type="project" value="InterPro"/>
</dbReference>
<keyword evidence="7" id="KW-1185">Reference proteome</keyword>
<dbReference type="InterPro" id="IPR047057">
    <property type="entry name" value="MerR_fam"/>
</dbReference>
<dbReference type="SUPFAM" id="SSF46955">
    <property type="entry name" value="Putative DNA-binding domain"/>
    <property type="match status" value="1"/>
</dbReference>
<keyword evidence="1" id="KW-0678">Repressor</keyword>
<dbReference type="PANTHER" id="PTHR30204">
    <property type="entry name" value="REDOX-CYCLING DRUG-SENSING TRANSCRIPTIONAL ACTIVATOR SOXR"/>
    <property type="match status" value="1"/>
</dbReference>
<sequence length="131" mass="15525">MTRKETYSISELAAQFGITNRTIRYYEELGLLQPSRSAGGQRLFTKKEQTRLRLIFRGKKYGFNLEEIREMIQLFDRDPSGKQQLQKTIEYGHEKVEEVTSRINELVTIRTEMEKLLEDFQMKLNELERGS</sequence>
<evidence type="ECO:0000313" key="6">
    <source>
        <dbReference type="EMBL" id="SET06268.1"/>
    </source>
</evidence>
<dbReference type="AlphaFoldDB" id="A0A1I0BJ51"/>
<name>A0A1I0BJ51_9BACI</name>
<organism evidence="6 7">
    <name type="scientific">Oceanobacillus limi</name>
    <dbReference type="NCBI Taxonomy" id="930131"/>
    <lineage>
        <taxon>Bacteria</taxon>
        <taxon>Bacillati</taxon>
        <taxon>Bacillota</taxon>
        <taxon>Bacilli</taxon>
        <taxon>Bacillales</taxon>
        <taxon>Bacillaceae</taxon>
        <taxon>Oceanobacillus</taxon>
    </lineage>
</organism>
<dbReference type="Gene3D" id="1.10.1660.10">
    <property type="match status" value="1"/>
</dbReference>
<dbReference type="InterPro" id="IPR000551">
    <property type="entry name" value="MerR-type_HTH_dom"/>
</dbReference>
<dbReference type="GO" id="GO:0003677">
    <property type="term" value="F:DNA binding"/>
    <property type="evidence" value="ECO:0007669"/>
    <property type="project" value="UniProtKB-KW"/>
</dbReference>
<keyword evidence="2" id="KW-0805">Transcription regulation</keyword>
<dbReference type="SMART" id="SM00422">
    <property type="entry name" value="HTH_MERR"/>
    <property type="match status" value="1"/>
</dbReference>
<dbReference type="STRING" id="930131.SAMN05216389_10522"/>
<evidence type="ECO:0000256" key="1">
    <source>
        <dbReference type="ARBA" id="ARBA00022491"/>
    </source>
</evidence>